<protein>
    <submittedName>
        <fullName evidence="3">Sporulation domain protein</fullName>
    </submittedName>
</protein>
<feature type="domain" description="SPOR" evidence="2">
    <location>
        <begin position="167"/>
        <end position="246"/>
    </location>
</feature>
<organism evidence="3 4">
    <name type="scientific">Legionella hackeliae</name>
    <dbReference type="NCBI Taxonomy" id="449"/>
    <lineage>
        <taxon>Bacteria</taxon>
        <taxon>Pseudomonadati</taxon>
        <taxon>Pseudomonadota</taxon>
        <taxon>Gammaproteobacteria</taxon>
        <taxon>Legionellales</taxon>
        <taxon>Legionellaceae</taxon>
        <taxon>Legionella</taxon>
    </lineage>
</organism>
<dbReference type="GO" id="GO:0032506">
    <property type="term" value="P:cytokinetic process"/>
    <property type="evidence" value="ECO:0007669"/>
    <property type="project" value="TreeGrafter"/>
</dbReference>
<dbReference type="PANTHER" id="PTHR38687:SF1">
    <property type="entry name" value="CELL DIVISION PROTEIN DEDD"/>
    <property type="match status" value="1"/>
</dbReference>
<dbReference type="EMBL" id="LN681225">
    <property type="protein sequence ID" value="CEK10872.1"/>
    <property type="molecule type" value="Genomic_DNA"/>
</dbReference>
<dbReference type="InterPro" id="IPR036680">
    <property type="entry name" value="SPOR-like_sf"/>
</dbReference>
<keyword evidence="1" id="KW-1133">Transmembrane helix</keyword>
<accession>A0A0A8UUV1</accession>
<keyword evidence="1" id="KW-0812">Transmembrane</keyword>
<dbReference type="KEGG" id="lha:LHA_1840"/>
<proteinExistence type="predicted"/>
<evidence type="ECO:0000313" key="3">
    <source>
        <dbReference type="EMBL" id="CEK10872.1"/>
    </source>
</evidence>
<dbReference type="Pfam" id="PF05036">
    <property type="entry name" value="SPOR"/>
    <property type="match status" value="1"/>
</dbReference>
<dbReference type="GO" id="GO:0042834">
    <property type="term" value="F:peptidoglycan binding"/>
    <property type="evidence" value="ECO:0007669"/>
    <property type="project" value="InterPro"/>
</dbReference>
<sequence length="249" mass="26758">MKLVMDERVKHRLIGLAVILSIAAIFAPAIIKKSNQRIDDNVSVSVKLPPKPALPKVAMPDEEEMFETVKVAHVEIPDVPEEVTNPALAKAESLSQLNDIKEAVEPMVAKAKVEPAKVAKQKPTIVAAATKKVSAPVVKKTPVVAKAKPVARPVKHAQVAKKSMTAPTGKGRYAVQLATFSKQQNADLLVSKLRAKGYKASYNKVQTAQGTVYKVIVGQGHPKEQARVLQQQLASVMQIKGFLVASGVS</sequence>
<dbReference type="Proteomes" id="UP000032803">
    <property type="component" value="Chromosome I"/>
</dbReference>
<dbReference type="GO" id="GO:0032153">
    <property type="term" value="C:cell division site"/>
    <property type="evidence" value="ECO:0007669"/>
    <property type="project" value="TreeGrafter"/>
</dbReference>
<keyword evidence="1" id="KW-0472">Membrane</keyword>
<name>A0A0A8UUV1_LEGHA</name>
<dbReference type="STRING" id="449.LHA_1840"/>
<evidence type="ECO:0000313" key="4">
    <source>
        <dbReference type="Proteomes" id="UP000032803"/>
    </source>
</evidence>
<dbReference type="AlphaFoldDB" id="A0A0A8UUV1"/>
<dbReference type="PROSITE" id="PS51724">
    <property type="entry name" value="SPOR"/>
    <property type="match status" value="1"/>
</dbReference>
<keyword evidence="4" id="KW-1185">Reference proteome</keyword>
<dbReference type="GO" id="GO:0030428">
    <property type="term" value="C:cell septum"/>
    <property type="evidence" value="ECO:0007669"/>
    <property type="project" value="TreeGrafter"/>
</dbReference>
<dbReference type="HOGENOM" id="CLU_1060882_0_0_6"/>
<dbReference type="OrthoDB" id="5654216at2"/>
<dbReference type="Gene3D" id="3.30.70.1070">
    <property type="entry name" value="Sporulation related repeat"/>
    <property type="match status" value="1"/>
</dbReference>
<dbReference type="SUPFAM" id="SSF110997">
    <property type="entry name" value="Sporulation related repeat"/>
    <property type="match status" value="1"/>
</dbReference>
<gene>
    <name evidence="3" type="ORF">LHA_1840</name>
</gene>
<feature type="transmembrane region" description="Helical" evidence="1">
    <location>
        <begin position="12"/>
        <end position="31"/>
    </location>
</feature>
<dbReference type="PATRIC" id="fig|449.7.peg.2291"/>
<dbReference type="RefSeq" id="WP_045106168.1">
    <property type="nucleotide sequence ID" value="NZ_LN681225.1"/>
</dbReference>
<dbReference type="InterPro" id="IPR052521">
    <property type="entry name" value="Cell_div_SPOR-domain"/>
</dbReference>
<evidence type="ECO:0000259" key="2">
    <source>
        <dbReference type="PROSITE" id="PS51724"/>
    </source>
</evidence>
<evidence type="ECO:0000256" key="1">
    <source>
        <dbReference type="SAM" id="Phobius"/>
    </source>
</evidence>
<dbReference type="InterPro" id="IPR007730">
    <property type="entry name" value="SPOR-like_dom"/>
</dbReference>
<reference evidence="4" key="1">
    <citation type="submission" date="2014-09" db="EMBL/GenBank/DDBJ databases">
        <authorList>
            <person name="Gomez-Valero L."/>
        </authorList>
    </citation>
    <scope>NUCLEOTIDE SEQUENCE [LARGE SCALE GENOMIC DNA]</scope>
    <source>
        <strain evidence="4">ATCC35250</strain>
    </source>
</reference>
<dbReference type="PANTHER" id="PTHR38687">
    <property type="entry name" value="CELL DIVISION PROTEIN DEDD-RELATED"/>
    <property type="match status" value="1"/>
</dbReference>